<name>A0A0F7SFE6_PHARH</name>
<proteinExistence type="predicted"/>
<evidence type="ECO:0000313" key="2">
    <source>
        <dbReference type="EMBL" id="CDZ96208.1"/>
    </source>
</evidence>
<evidence type="ECO:0000256" key="1">
    <source>
        <dbReference type="SAM" id="MobiDB-lite"/>
    </source>
</evidence>
<feature type="region of interest" description="Disordered" evidence="1">
    <location>
        <begin position="175"/>
        <end position="261"/>
    </location>
</feature>
<feature type="compositionally biased region" description="Basic and acidic residues" evidence="1">
    <location>
        <begin position="239"/>
        <end position="248"/>
    </location>
</feature>
<organism evidence="2">
    <name type="scientific">Phaffia rhodozyma</name>
    <name type="common">Yeast</name>
    <name type="synonym">Xanthophyllomyces dendrorhous</name>
    <dbReference type="NCBI Taxonomy" id="264483"/>
    <lineage>
        <taxon>Eukaryota</taxon>
        <taxon>Fungi</taxon>
        <taxon>Dikarya</taxon>
        <taxon>Basidiomycota</taxon>
        <taxon>Agaricomycotina</taxon>
        <taxon>Tremellomycetes</taxon>
        <taxon>Cystofilobasidiales</taxon>
        <taxon>Mrakiaceae</taxon>
        <taxon>Phaffia</taxon>
    </lineage>
</organism>
<sequence length="261" mass="29352">MLRSLTLLRNTACEVPDSPAEVVIALADATAVTDTNDASLYIDRSQMTFRLDDILLTVVLRRALDQFYEGKEILGQLNVPSSPSPVNRTVSTIMFSRAKRIKLAKRVRQTQLVNMINQINHIKKINKINKINKTDKTKKIKNIKKVESYRMTSKPVFVLPSVKLFRSSSRAAWASPTTKSSLGKRIRHHSADPSIKLCDEPARSNKKPKQWAENSLDLEGSPSVPAQRPQSVNIPSWIEARRNEHQEQSDSTPSDILGRAT</sequence>
<protein>
    <submittedName>
        <fullName evidence="2">Uncharacterized protein</fullName>
    </submittedName>
</protein>
<dbReference type="AlphaFoldDB" id="A0A0F7SFE6"/>
<reference evidence="2" key="1">
    <citation type="submission" date="2014-08" db="EMBL/GenBank/DDBJ databases">
        <authorList>
            <person name="Sharma Rahul"/>
            <person name="Thines Marco"/>
        </authorList>
    </citation>
    <scope>NUCLEOTIDE SEQUENCE</scope>
</reference>
<accession>A0A0F7SFE6</accession>
<dbReference type="EMBL" id="LN483116">
    <property type="protein sequence ID" value="CDZ96208.1"/>
    <property type="molecule type" value="Genomic_DNA"/>
</dbReference>